<dbReference type="Pfam" id="PF04940">
    <property type="entry name" value="BLUF"/>
    <property type="match status" value="1"/>
</dbReference>
<dbReference type="KEGG" id="psic:J4E96_19165"/>
<organism evidence="2 3">
    <name type="scientific">Pengzhenrongella sicca</name>
    <dbReference type="NCBI Taxonomy" id="2819238"/>
    <lineage>
        <taxon>Bacteria</taxon>
        <taxon>Bacillati</taxon>
        <taxon>Actinomycetota</taxon>
        <taxon>Actinomycetes</taxon>
        <taxon>Micrococcales</taxon>
        <taxon>Pengzhenrongella</taxon>
    </lineage>
</organism>
<dbReference type="GO" id="GO:0071949">
    <property type="term" value="F:FAD binding"/>
    <property type="evidence" value="ECO:0007669"/>
    <property type="project" value="InterPro"/>
</dbReference>
<dbReference type="PROSITE" id="PS50925">
    <property type="entry name" value="BLUF"/>
    <property type="match status" value="1"/>
</dbReference>
<evidence type="ECO:0000259" key="1">
    <source>
        <dbReference type="PROSITE" id="PS50925"/>
    </source>
</evidence>
<evidence type="ECO:0000313" key="3">
    <source>
        <dbReference type="Proteomes" id="UP000663937"/>
    </source>
</evidence>
<proteinExistence type="predicted"/>
<keyword evidence="3" id="KW-1185">Reference proteome</keyword>
<reference evidence="2" key="1">
    <citation type="submission" date="2021-03" db="EMBL/GenBank/DDBJ databases">
        <title>Pengzhenrongella sicca gen. nov., sp. nov., a new member of suborder Micrococcineae isolated from High-Arctic tundra soil.</title>
        <authorList>
            <person name="Peng F."/>
        </authorList>
    </citation>
    <scope>NUCLEOTIDE SEQUENCE</scope>
    <source>
        <strain evidence="2">LRZ-2</strain>
    </source>
</reference>
<gene>
    <name evidence="2" type="ORF">J4E96_19165</name>
</gene>
<name>A0A8A4ZBR6_9MICO</name>
<dbReference type="SUPFAM" id="SSF54975">
    <property type="entry name" value="Acylphosphatase/BLUF domain-like"/>
    <property type="match status" value="1"/>
</dbReference>
<feature type="domain" description="BLUF" evidence="1">
    <location>
        <begin position="2"/>
        <end position="92"/>
    </location>
</feature>
<dbReference type="InterPro" id="IPR036046">
    <property type="entry name" value="Acylphosphatase-like_dom_sf"/>
</dbReference>
<dbReference type="SMART" id="SM01034">
    <property type="entry name" value="BLUF"/>
    <property type="match status" value="1"/>
</dbReference>
<dbReference type="Proteomes" id="UP000663937">
    <property type="component" value="Chromosome"/>
</dbReference>
<dbReference type="EMBL" id="CP071868">
    <property type="protein sequence ID" value="QTE29362.1"/>
    <property type="molecule type" value="Genomic_DNA"/>
</dbReference>
<dbReference type="InterPro" id="IPR007024">
    <property type="entry name" value="BLUF_domain"/>
</dbReference>
<sequence length="137" mass="15425">MLTQLLYFSEVRDLGPGGAVKLLEQARAKNSPLHLTGVLLFNQIHFLQCLEGSRERVTDTFNRIAVDDRHAHVSLMSVHDIDERDFPDWTMGYVSSAPTLKKSLLRFFPTDEFAPQSLSSTSATALMRSLHTMECTV</sequence>
<protein>
    <submittedName>
        <fullName evidence="2">BLUF domain-containing protein</fullName>
    </submittedName>
</protein>
<evidence type="ECO:0000313" key="2">
    <source>
        <dbReference type="EMBL" id="QTE29362.1"/>
    </source>
</evidence>
<dbReference type="RefSeq" id="WP_227423638.1">
    <property type="nucleotide sequence ID" value="NZ_CP071868.1"/>
</dbReference>
<dbReference type="GO" id="GO:0009882">
    <property type="term" value="F:blue light photoreceptor activity"/>
    <property type="evidence" value="ECO:0007669"/>
    <property type="project" value="InterPro"/>
</dbReference>
<dbReference type="Gene3D" id="3.30.70.100">
    <property type="match status" value="1"/>
</dbReference>
<accession>A0A8A4ZBR6</accession>
<dbReference type="AlphaFoldDB" id="A0A8A4ZBR6"/>